<evidence type="ECO:0000313" key="3">
    <source>
        <dbReference type="EMBL" id="KZP15252.1"/>
    </source>
</evidence>
<keyword evidence="4" id="KW-1185">Reference proteome</keyword>
<dbReference type="AlphaFoldDB" id="A0A166E029"/>
<proteinExistence type="predicted"/>
<feature type="transmembrane region" description="Helical" evidence="2">
    <location>
        <begin position="6"/>
        <end position="26"/>
    </location>
</feature>
<keyword evidence="2" id="KW-0472">Membrane</keyword>
<evidence type="ECO:0000256" key="1">
    <source>
        <dbReference type="SAM" id="MobiDB-lite"/>
    </source>
</evidence>
<dbReference type="Proteomes" id="UP000076532">
    <property type="component" value="Unassembled WGS sequence"/>
</dbReference>
<feature type="region of interest" description="Disordered" evidence="1">
    <location>
        <begin position="52"/>
        <end position="152"/>
    </location>
</feature>
<gene>
    <name evidence="3" type="ORF">FIBSPDRAFT_867544</name>
</gene>
<evidence type="ECO:0000256" key="2">
    <source>
        <dbReference type="SAM" id="Phobius"/>
    </source>
</evidence>
<reference evidence="3 4" key="1">
    <citation type="journal article" date="2016" name="Mol. Biol. Evol.">
        <title>Comparative Genomics of Early-Diverging Mushroom-Forming Fungi Provides Insights into the Origins of Lignocellulose Decay Capabilities.</title>
        <authorList>
            <person name="Nagy L.G."/>
            <person name="Riley R."/>
            <person name="Tritt A."/>
            <person name="Adam C."/>
            <person name="Daum C."/>
            <person name="Floudas D."/>
            <person name="Sun H."/>
            <person name="Yadav J.S."/>
            <person name="Pangilinan J."/>
            <person name="Larsson K.H."/>
            <person name="Matsuura K."/>
            <person name="Barry K."/>
            <person name="Labutti K."/>
            <person name="Kuo R."/>
            <person name="Ohm R.A."/>
            <person name="Bhattacharya S.S."/>
            <person name="Shirouzu T."/>
            <person name="Yoshinaga Y."/>
            <person name="Martin F.M."/>
            <person name="Grigoriev I.V."/>
            <person name="Hibbett D.S."/>
        </authorList>
    </citation>
    <scope>NUCLEOTIDE SEQUENCE [LARGE SCALE GENOMIC DNA]</scope>
    <source>
        <strain evidence="3 4">CBS 109695</strain>
    </source>
</reference>
<dbReference type="EMBL" id="KV417607">
    <property type="protein sequence ID" value="KZP15252.1"/>
    <property type="molecule type" value="Genomic_DNA"/>
</dbReference>
<sequence length="152" mass="17034">MGAVMGGVLGLIVLGILGYFCARALWKRRRRRLAPSQQFYDKKWYYESGLSPLPTPRLDVQSQSWPAGDTSSRATPERQYASESEISVLPSSLRDHSSQPPRPPKAYHPGSLRSFMSRGRRSLRRSAPASDTTTAPYDPPVGEGKRFRVVNR</sequence>
<accession>A0A166E029</accession>
<keyword evidence="2" id="KW-1133">Transmembrane helix</keyword>
<protein>
    <submittedName>
        <fullName evidence="3">Uncharacterized protein</fullName>
    </submittedName>
</protein>
<keyword evidence="2" id="KW-0812">Transmembrane</keyword>
<organism evidence="3 4">
    <name type="scientific">Athelia psychrophila</name>
    <dbReference type="NCBI Taxonomy" id="1759441"/>
    <lineage>
        <taxon>Eukaryota</taxon>
        <taxon>Fungi</taxon>
        <taxon>Dikarya</taxon>
        <taxon>Basidiomycota</taxon>
        <taxon>Agaricomycotina</taxon>
        <taxon>Agaricomycetes</taxon>
        <taxon>Agaricomycetidae</taxon>
        <taxon>Atheliales</taxon>
        <taxon>Atheliaceae</taxon>
        <taxon>Athelia</taxon>
    </lineage>
</organism>
<name>A0A166E029_9AGAM</name>
<feature type="compositionally biased region" description="Polar residues" evidence="1">
    <location>
        <begin position="60"/>
        <end position="74"/>
    </location>
</feature>
<evidence type="ECO:0000313" key="4">
    <source>
        <dbReference type="Proteomes" id="UP000076532"/>
    </source>
</evidence>